<dbReference type="PROSITE" id="PS01071">
    <property type="entry name" value="GRPE"/>
    <property type="match status" value="1"/>
</dbReference>
<evidence type="ECO:0000313" key="10">
    <source>
        <dbReference type="Proteomes" id="UP000289506"/>
    </source>
</evidence>
<keyword evidence="7" id="KW-0175">Coiled coil</keyword>
<dbReference type="GO" id="GO:0000774">
    <property type="term" value="F:adenyl-nucleotide exchange factor activity"/>
    <property type="evidence" value="ECO:0007669"/>
    <property type="project" value="InterPro"/>
</dbReference>
<organism evidence="9 10">
    <name type="scientific">Mycoplasmopsis cynos</name>
    <dbReference type="NCBI Taxonomy" id="171284"/>
    <lineage>
        <taxon>Bacteria</taxon>
        <taxon>Bacillati</taxon>
        <taxon>Mycoplasmatota</taxon>
        <taxon>Mycoplasmoidales</taxon>
        <taxon>Metamycoplasmataceae</taxon>
        <taxon>Mycoplasmopsis</taxon>
    </lineage>
</organism>
<evidence type="ECO:0000256" key="2">
    <source>
        <dbReference type="ARBA" id="ARBA00009054"/>
    </source>
</evidence>
<evidence type="ECO:0000256" key="5">
    <source>
        <dbReference type="ARBA" id="ARBA00023235"/>
    </source>
</evidence>
<dbReference type="Proteomes" id="UP000289506">
    <property type="component" value="Plasmid 13"/>
</dbReference>
<dbReference type="HAMAP" id="MF_01151">
    <property type="entry name" value="GrpE"/>
    <property type="match status" value="1"/>
</dbReference>
<comment type="catalytic activity">
    <reaction evidence="1">
        <text>[protein]-peptidylproline (omega=180) = [protein]-peptidylproline (omega=0)</text>
        <dbReference type="Rhea" id="RHEA:16237"/>
        <dbReference type="Rhea" id="RHEA-COMP:10747"/>
        <dbReference type="Rhea" id="RHEA-COMP:10748"/>
        <dbReference type="ChEBI" id="CHEBI:83833"/>
        <dbReference type="ChEBI" id="CHEBI:83834"/>
        <dbReference type="EC" id="5.2.1.8"/>
    </reaction>
</comment>
<keyword evidence="9" id="KW-0614">Plasmid</keyword>
<dbReference type="Gene3D" id="3.10.50.40">
    <property type="match status" value="1"/>
</dbReference>
<dbReference type="InterPro" id="IPR000740">
    <property type="entry name" value="GrpE"/>
</dbReference>
<dbReference type="GeneID" id="74931910"/>
<evidence type="ECO:0000313" key="9">
    <source>
        <dbReference type="EMBL" id="VEU64624.1"/>
    </source>
</evidence>
<keyword evidence="5" id="KW-0413">Isomerase</keyword>
<dbReference type="OMA" id="ITWQFDE"/>
<sequence>MNQIKIKNNDKLKAKFKLFVNGVELENYTKEQEVVIGKNQYLPNFDDFLIGRKLKSKLEIKVFFPKNYSIAEIAGKKSIIELSDVELISNNNYEEIEKLKNQVSLLETKLATKELEIYNINNTFKNKASEFSKKTQEKIEQVTSEYNEKLIVEKNEIKKYALQSFLESFAIPFNNFISAISAGQNSPTQEVQNYCLGFNIVSKQFENLLEENGVQLIRPELNTEFNPEFQEAIDFKEDSESHNKILKVVRLGFSLNGRVVVPASVILSKKISN</sequence>
<dbReference type="InterPro" id="IPR009012">
    <property type="entry name" value="GrpE_head"/>
</dbReference>
<evidence type="ECO:0000256" key="6">
    <source>
        <dbReference type="HAMAP-Rule" id="MF_01151"/>
    </source>
</evidence>
<comment type="subunit">
    <text evidence="6">Homodimer.</text>
</comment>
<dbReference type="InterPro" id="IPR046357">
    <property type="entry name" value="PPIase_dom_sf"/>
</dbReference>
<evidence type="ECO:0000256" key="1">
    <source>
        <dbReference type="ARBA" id="ARBA00000971"/>
    </source>
</evidence>
<dbReference type="GO" id="GO:0042803">
    <property type="term" value="F:protein homodimerization activity"/>
    <property type="evidence" value="ECO:0007669"/>
    <property type="project" value="InterPro"/>
</dbReference>
<comment type="subcellular location">
    <subcellularLocation>
        <location evidence="6">Cytoplasm</location>
    </subcellularLocation>
</comment>
<dbReference type="RefSeq" id="WP_015287159.1">
    <property type="nucleotide sequence ID" value="NZ_CP140753.1"/>
</dbReference>
<dbReference type="SUPFAM" id="SSF51064">
    <property type="entry name" value="Head domain of nucleotide exchange factor GrpE"/>
    <property type="match status" value="1"/>
</dbReference>
<protein>
    <recommendedName>
        <fullName evidence="6">Protein GrpE</fullName>
    </recommendedName>
    <alternativeName>
        <fullName evidence="6">HSP-70 cofactor</fullName>
    </alternativeName>
</protein>
<comment type="similarity">
    <text evidence="2 6">Belongs to the GrpE family.</text>
</comment>
<reference evidence="9 10" key="1">
    <citation type="submission" date="2019-01" db="EMBL/GenBank/DDBJ databases">
        <authorList>
            <consortium name="Pathogen Informatics"/>
        </authorList>
    </citation>
    <scope>NUCLEOTIDE SEQUENCE [LARGE SCALE GENOMIC DNA]</scope>
    <source>
        <strain evidence="9 10">NCTC10142</strain>
        <plasmid evidence="10">13</plasmid>
    </source>
</reference>
<feature type="coiled-coil region" evidence="7">
    <location>
        <begin position="89"/>
        <end position="116"/>
    </location>
</feature>
<gene>
    <name evidence="9" type="primary">MCYN0297</name>
    <name evidence="6" type="synonym">grpE</name>
    <name evidence="9" type="ORF">NCTC10142_00379</name>
</gene>
<dbReference type="GO" id="GO:0006457">
    <property type="term" value="P:protein folding"/>
    <property type="evidence" value="ECO:0007669"/>
    <property type="project" value="InterPro"/>
</dbReference>
<dbReference type="Gene3D" id="2.30.22.10">
    <property type="entry name" value="Head domain of nucleotide exchange factor GrpE"/>
    <property type="match status" value="1"/>
</dbReference>
<evidence type="ECO:0000256" key="4">
    <source>
        <dbReference type="ARBA" id="ARBA00023186"/>
    </source>
</evidence>
<evidence type="ECO:0000256" key="7">
    <source>
        <dbReference type="SAM" id="Coils"/>
    </source>
</evidence>
<keyword evidence="4 6" id="KW-0143">Chaperone</keyword>
<evidence type="ECO:0000256" key="3">
    <source>
        <dbReference type="ARBA" id="ARBA00023110"/>
    </source>
</evidence>
<geneLocation type="plasmid" evidence="9 10">
    <name>13</name>
</geneLocation>
<dbReference type="Pfam" id="PF00254">
    <property type="entry name" value="FKBP_C"/>
    <property type="match status" value="1"/>
</dbReference>
<dbReference type="GO" id="GO:0051087">
    <property type="term" value="F:protein-folding chaperone binding"/>
    <property type="evidence" value="ECO:0007669"/>
    <property type="project" value="InterPro"/>
</dbReference>
<dbReference type="AlphaFoldDB" id="A0A449AHZ2"/>
<name>A0A449AHZ2_9BACT</name>
<dbReference type="GO" id="GO:0005737">
    <property type="term" value="C:cytoplasm"/>
    <property type="evidence" value="ECO:0007669"/>
    <property type="project" value="UniProtKB-SubCell"/>
</dbReference>
<dbReference type="GO" id="GO:0003755">
    <property type="term" value="F:peptidyl-prolyl cis-trans isomerase activity"/>
    <property type="evidence" value="ECO:0007669"/>
    <property type="project" value="UniProtKB-KW"/>
</dbReference>
<feature type="domain" description="PPIase FKBP-type" evidence="8">
    <location>
        <begin position="5"/>
        <end position="77"/>
    </location>
</feature>
<dbReference type="SUPFAM" id="SSF58014">
    <property type="entry name" value="Coiled-coil domain of nucleotide exchange factor GrpE"/>
    <property type="match status" value="1"/>
</dbReference>
<keyword evidence="6" id="KW-0346">Stress response</keyword>
<keyword evidence="6" id="KW-0963">Cytoplasm</keyword>
<dbReference type="EMBL" id="LR214986">
    <property type="protein sequence ID" value="VEU64624.1"/>
    <property type="molecule type" value="Genomic_DNA"/>
</dbReference>
<evidence type="ECO:0000259" key="8">
    <source>
        <dbReference type="Pfam" id="PF00254"/>
    </source>
</evidence>
<comment type="function">
    <text evidence="6">Participates actively in the response to hyperosmotic and heat shock by preventing the aggregation of stress-denatured proteins, in association with DnaK and GrpE. It is the nucleotide exchange factor for DnaK and may function as a thermosensor. Unfolded proteins bind initially to DnaJ; upon interaction with the DnaJ-bound protein, DnaK hydrolyzes its bound ATP, resulting in the formation of a stable complex. GrpE releases ADP from DnaK; ATP binding to DnaK triggers the release of the substrate protein, thus completing the reaction cycle. Several rounds of ATP-dependent interactions between DnaJ, DnaK and GrpE are required for fully efficient folding.</text>
</comment>
<dbReference type="Pfam" id="PF01025">
    <property type="entry name" value="GrpE"/>
    <property type="match status" value="1"/>
</dbReference>
<accession>A0A449AHZ2</accession>
<dbReference type="InterPro" id="IPR001179">
    <property type="entry name" value="PPIase_FKBP_dom"/>
</dbReference>
<dbReference type="InterPro" id="IPR013805">
    <property type="entry name" value="GrpE_CC"/>
</dbReference>
<keyword evidence="3" id="KW-0697">Rotamase</keyword>
<dbReference type="SUPFAM" id="SSF54534">
    <property type="entry name" value="FKBP-like"/>
    <property type="match status" value="1"/>
</dbReference>
<proteinExistence type="inferred from homology"/>